<feature type="transmembrane region" description="Helical" evidence="1">
    <location>
        <begin position="7"/>
        <end position="28"/>
    </location>
</feature>
<dbReference type="OrthoDB" id="9152192at2"/>
<feature type="transmembrane region" description="Helical" evidence="1">
    <location>
        <begin position="40"/>
        <end position="66"/>
    </location>
</feature>
<dbReference type="Proteomes" id="UP000294498">
    <property type="component" value="Unassembled WGS sequence"/>
</dbReference>
<dbReference type="AlphaFoldDB" id="A0A4R8DIW2"/>
<sequence>MKGSNIVYVVSYLLLTLGLACYFGYHMLYGHPFPNADFDLMIDCIIVGSIGATLYCLHGVCFNFCVRKDWSNVWGVWYFLRPIMGAVCGGVSYLFLKAGLLVLEAKKEPDASDLGFLAFAFIAGLNVDKFLKKIEDLAKATWGIEKSKQDGDRDEKH</sequence>
<dbReference type="RefSeq" id="WP_133998764.1">
    <property type="nucleotide sequence ID" value="NZ_SODV01000002.1"/>
</dbReference>
<protein>
    <submittedName>
        <fullName evidence="2">Uncharacterized protein</fullName>
    </submittedName>
</protein>
<gene>
    <name evidence="2" type="ORF">EDB95_4957</name>
</gene>
<keyword evidence="1" id="KW-1133">Transmembrane helix</keyword>
<dbReference type="EMBL" id="SODV01000002">
    <property type="protein sequence ID" value="TDW97116.1"/>
    <property type="molecule type" value="Genomic_DNA"/>
</dbReference>
<organism evidence="2 3">
    <name type="scientific">Dinghuibacter silviterrae</name>
    <dbReference type="NCBI Taxonomy" id="1539049"/>
    <lineage>
        <taxon>Bacteria</taxon>
        <taxon>Pseudomonadati</taxon>
        <taxon>Bacteroidota</taxon>
        <taxon>Chitinophagia</taxon>
        <taxon>Chitinophagales</taxon>
        <taxon>Chitinophagaceae</taxon>
        <taxon>Dinghuibacter</taxon>
    </lineage>
</organism>
<keyword evidence="1" id="KW-0812">Transmembrane</keyword>
<evidence type="ECO:0000256" key="1">
    <source>
        <dbReference type="SAM" id="Phobius"/>
    </source>
</evidence>
<keyword evidence="1" id="KW-0472">Membrane</keyword>
<comment type="caution">
    <text evidence="2">The sequence shown here is derived from an EMBL/GenBank/DDBJ whole genome shotgun (WGS) entry which is preliminary data.</text>
</comment>
<dbReference type="PROSITE" id="PS51257">
    <property type="entry name" value="PROKAR_LIPOPROTEIN"/>
    <property type="match status" value="1"/>
</dbReference>
<accession>A0A4R8DIW2</accession>
<evidence type="ECO:0000313" key="2">
    <source>
        <dbReference type="EMBL" id="TDW97116.1"/>
    </source>
</evidence>
<evidence type="ECO:0000313" key="3">
    <source>
        <dbReference type="Proteomes" id="UP000294498"/>
    </source>
</evidence>
<keyword evidence="3" id="KW-1185">Reference proteome</keyword>
<feature type="transmembrane region" description="Helical" evidence="1">
    <location>
        <begin position="78"/>
        <end position="102"/>
    </location>
</feature>
<name>A0A4R8DIW2_9BACT</name>
<reference evidence="2 3" key="1">
    <citation type="submission" date="2019-03" db="EMBL/GenBank/DDBJ databases">
        <title>Genomic Encyclopedia of Type Strains, Phase IV (KMG-IV): sequencing the most valuable type-strain genomes for metagenomic binning, comparative biology and taxonomic classification.</title>
        <authorList>
            <person name="Goeker M."/>
        </authorList>
    </citation>
    <scope>NUCLEOTIDE SEQUENCE [LARGE SCALE GENOMIC DNA]</scope>
    <source>
        <strain evidence="2 3">DSM 100059</strain>
    </source>
</reference>
<proteinExistence type="predicted"/>